<comment type="caution">
    <text evidence="1">The sequence shown here is derived from an EMBL/GenBank/DDBJ whole genome shotgun (WGS) entry which is preliminary data.</text>
</comment>
<evidence type="ECO:0000313" key="1">
    <source>
        <dbReference type="EMBL" id="GBN12425.1"/>
    </source>
</evidence>
<proteinExistence type="predicted"/>
<sequence>MTRKTLEIAPHPNFRTTPMGRHVATTFDLTCNRPNTQRIFNEIRIRASNPPDPKPRLYHETTAAHVVYEEQIKHQRKCSRRLVVANF</sequence>
<reference evidence="1 2" key="1">
    <citation type="journal article" date="2019" name="Sci. Rep.">
        <title>Orb-weaving spider Araneus ventricosus genome elucidates the spidroin gene catalogue.</title>
        <authorList>
            <person name="Kono N."/>
            <person name="Nakamura H."/>
            <person name="Ohtoshi R."/>
            <person name="Moran D.A.P."/>
            <person name="Shinohara A."/>
            <person name="Yoshida Y."/>
            <person name="Fujiwara M."/>
            <person name="Mori M."/>
            <person name="Tomita M."/>
            <person name="Arakawa K."/>
        </authorList>
    </citation>
    <scope>NUCLEOTIDE SEQUENCE [LARGE SCALE GENOMIC DNA]</scope>
</reference>
<name>A0A4Y2LCM1_ARAVE</name>
<gene>
    <name evidence="1" type="ORF">AVEN_68448_1</name>
</gene>
<dbReference type="Proteomes" id="UP000499080">
    <property type="component" value="Unassembled WGS sequence"/>
</dbReference>
<dbReference type="AlphaFoldDB" id="A0A4Y2LCM1"/>
<evidence type="ECO:0000313" key="2">
    <source>
        <dbReference type="Proteomes" id="UP000499080"/>
    </source>
</evidence>
<keyword evidence="2" id="KW-1185">Reference proteome</keyword>
<accession>A0A4Y2LCM1</accession>
<protein>
    <submittedName>
        <fullName evidence="1">Uncharacterized protein</fullName>
    </submittedName>
</protein>
<organism evidence="1 2">
    <name type="scientific">Araneus ventricosus</name>
    <name type="common">Orbweaver spider</name>
    <name type="synonym">Epeira ventricosa</name>
    <dbReference type="NCBI Taxonomy" id="182803"/>
    <lineage>
        <taxon>Eukaryota</taxon>
        <taxon>Metazoa</taxon>
        <taxon>Ecdysozoa</taxon>
        <taxon>Arthropoda</taxon>
        <taxon>Chelicerata</taxon>
        <taxon>Arachnida</taxon>
        <taxon>Araneae</taxon>
        <taxon>Araneomorphae</taxon>
        <taxon>Entelegynae</taxon>
        <taxon>Araneoidea</taxon>
        <taxon>Araneidae</taxon>
        <taxon>Araneus</taxon>
    </lineage>
</organism>
<dbReference type="EMBL" id="BGPR01005679">
    <property type="protein sequence ID" value="GBN12425.1"/>
    <property type="molecule type" value="Genomic_DNA"/>
</dbReference>